<accession>A0A8X6WJ04</accession>
<proteinExistence type="predicted"/>
<protein>
    <submittedName>
        <fullName evidence="1">Uncharacterized protein</fullName>
    </submittedName>
</protein>
<evidence type="ECO:0000313" key="2">
    <source>
        <dbReference type="Proteomes" id="UP000887159"/>
    </source>
</evidence>
<name>A0A8X6WJ04_TRICX</name>
<sequence>MNMNERKIFKCFQKNSLNLKYEAISVPQGSVHLVKKIPERKSSTCYLLITKGVTSSSPVPLNTRRVGGRCTLILSRAQTSSCWSGVVVERGQLKYRPRHLTMAKNYEVRLQKPSRS</sequence>
<reference evidence="1" key="1">
    <citation type="submission" date="2020-08" db="EMBL/GenBank/DDBJ databases">
        <title>Multicomponent nature underlies the extraordinary mechanical properties of spider dragline silk.</title>
        <authorList>
            <person name="Kono N."/>
            <person name="Nakamura H."/>
            <person name="Mori M."/>
            <person name="Yoshida Y."/>
            <person name="Ohtoshi R."/>
            <person name="Malay A.D."/>
            <person name="Moran D.A.P."/>
            <person name="Tomita M."/>
            <person name="Numata K."/>
            <person name="Arakawa K."/>
        </authorList>
    </citation>
    <scope>NUCLEOTIDE SEQUENCE</scope>
</reference>
<dbReference type="Proteomes" id="UP000887159">
    <property type="component" value="Unassembled WGS sequence"/>
</dbReference>
<evidence type="ECO:0000313" key="1">
    <source>
        <dbReference type="EMBL" id="GFY35874.1"/>
    </source>
</evidence>
<dbReference type="AlphaFoldDB" id="A0A8X6WJ04"/>
<comment type="caution">
    <text evidence="1">The sequence shown here is derived from an EMBL/GenBank/DDBJ whole genome shotgun (WGS) entry which is preliminary data.</text>
</comment>
<dbReference type="EMBL" id="BMAU01021435">
    <property type="protein sequence ID" value="GFY35874.1"/>
    <property type="molecule type" value="Genomic_DNA"/>
</dbReference>
<gene>
    <name evidence="1" type="ORF">TNCV_4842491</name>
</gene>
<keyword evidence="2" id="KW-1185">Reference proteome</keyword>
<organism evidence="1 2">
    <name type="scientific">Trichonephila clavipes</name>
    <name type="common">Golden silk orbweaver</name>
    <name type="synonym">Nephila clavipes</name>
    <dbReference type="NCBI Taxonomy" id="2585209"/>
    <lineage>
        <taxon>Eukaryota</taxon>
        <taxon>Metazoa</taxon>
        <taxon>Ecdysozoa</taxon>
        <taxon>Arthropoda</taxon>
        <taxon>Chelicerata</taxon>
        <taxon>Arachnida</taxon>
        <taxon>Araneae</taxon>
        <taxon>Araneomorphae</taxon>
        <taxon>Entelegynae</taxon>
        <taxon>Araneoidea</taxon>
        <taxon>Nephilidae</taxon>
        <taxon>Trichonephila</taxon>
    </lineage>
</organism>